<dbReference type="EMBL" id="VGIY01000233">
    <property type="protein sequence ID" value="MBM3317987.1"/>
    <property type="molecule type" value="Genomic_DNA"/>
</dbReference>
<accession>A0A938BR70</accession>
<sequence>MSPLAPAPLAPLLLGIALLGTVLFGIAAGAAPAGAAPVLHFQPDTLFVAPGATEFEWAIWIDGSGDSIACFAVTLEVDTSRVALVAAFEGELYANSGQPTFFVCDSLSPAASRFIDCVLGHRTFLLGPGEIVRLRMESRTSDPAMSEALLAGAIVTDIDRQEIPGVQVESGWLRMNAPSGAPDPRDGPGARGAGGALRARPNPASGPVSIEWLAPHAASPGGVARVFEPGGRLVGSVVLGTGPGIAGTWTGRDARGRRVPPGLYLIALDRPGPNEPARVLLLGEGREAAR</sequence>
<dbReference type="AlphaFoldDB" id="A0A938BR70"/>
<feature type="region of interest" description="Disordered" evidence="1">
    <location>
        <begin position="174"/>
        <end position="203"/>
    </location>
</feature>
<protein>
    <recommendedName>
        <fullName evidence="4">FlgD Ig-like domain-containing protein</fullName>
    </recommendedName>
</protein>
<organism evidence="2 3">
    <name type="scientific">Eiseniibacteriota bacterium</name>
    <dbReference type="NCBI Taxonomy" id="2212470"/>
    <lineage>
        <taxon>Bacteria</taxon>
        <taxon>Candidatus Eiseniibacteriota</taxon>
    </lineage>
</organism>
<comment type="caution">
    <text evidence="2">The sequence shown here is derived from an EMBL/GenBank/DDBJ whole genome shotgun (WGS) entry which is preliminary data.</text>
</comment>
<dbReference type="Proteomes" id="UP000748308">
    <property type="component" value="Unassembled WGS sequence"/>
</dbReference>
<reference evidence="2" key="1">
    <citation type="submission" date="2019-03" db="EMBL/GenBank/DDBJ databases">
        <title>Lake Tanganyika Metagenome-Assembled Genomes (MAGs).</title>
        <authorList>
            <person name="Tran P."/>
        </authorList>
    </citation>
    <scope>NUCLEOTIDE SEQUENCE</scope>
    <source>
        <strain evidence="2">M_DeepCast_400m_m2_100</strain>
    </source>
</reference>
<evidence type="ECO:0000313" key="2">
    <source>
        <dbReference type="EMBL" id="MBM3317987.1"/>
    </source>
</evidence>
<proteinExistence type="predicted"/>
<evidence type="ECO:0008006" key="4">
    <source>
        <dbReference type="Google" id="ProtNLM"/>
    </source>
</evidence>
<evidence type="ECO:0000313" key="3">
    <source>
        <dbReference type="Proteomes" id="UP000748308"/>
    </source>
</evidence>
<evidence type="ECO:0000256" key="1">
    <source>
        <dbReference type="SAM" id="MobiDB-lite"/>
    </source>
</evidence>
<gene>
    <name evidence="2" type="ORF">FJY75_09040</name>
</gene>
<name>A0A938BR70_UNCEI</name>